<accession>A0A839UBR0</accession>
<feature type="signal peptide" evidence="1">
    <location>
        <begin position="1"/>
        <end position="25"/>
    </location>
</feature>
<name>A0A839UBR0_9HYPH</name>
<comment type="caution">
    <text evidence="2">The sequence shown here is derived from an EMBL/GenBank/DDBJ whole genome shotgun (WGS) entry which is preliminary data.</text>
</comment>
<gene>
    <name evidence="2" type="ORF">FHS21_002815</name>
</gene>
<dbReference type="AlphaFoldDB" id="A0A839UBR0"/>
<dbReference type="RefSeq" id="WP_183662311.1">
    <property type="nucleotide sequence ID" value="NZ_JACHXN010000008.1"/>
</dbReference>
<protein>
    <submittedName>
        <fullName evidence="2">Uncharacterized protein</fullName>
    </submittedName>
</protein>
<keyword evidence="1" id="KW-0732">Signal</keyword>
<reference evidence="2 3" key="1">
    <citation type="submission" date="2020-08" db="EMBL/GenBank/DDBJ databases">
        <title>Genomic Encyclopedia of Type Strains, Phase III (KMG-III): the genomes of soil and plant-associated and newly described type strains.</title>
        <authorList>
            <person name="Whitman W."/>
        </authorList>
    </citation>
    <scope>NUCLEOTIDE SEQUENCE [LARGE SCALE GENOMIC DNA]</scope>
    <source>
        <strain evidence="2 3">CECT 7015</strain>
    </source>
</reference>
<evidence type="ECO:0000313" key="3">
    <source>
        <dbReference type="Proteomes" id="UP000554520"/>
    </source>
</evidence>
<dbReference type="Proteomes" id="UP000554520">
    <property type="component" value="Unassembled WGS sequence"/>
</dbReference>
<proteinExistence type="predicted"/>
<evidence type="ECO:0000256" key="1">
    <source>
        <dbReference type="SAM" id="SignalP"/>
    </source>
</evidence>
<evidence type="ECO:0000313" key="2">
    <source>
        <dbReference type="EMBL" id="MBB3146400.1"/>
    </source>
</evidence>
<sequence length="184" mass="20056">MKRFLLTSAAAVATLSGLITPPAFAKDTSFAFKGTYNGTEFSIDKLSAEDCAKLLAKTTVAIRRNDGARQIVPATDVEGRQCIAMSETEEPDNTLRFKGFPPVKVYNGGGSYGSDRIQVGDGPKVDLSMGAQQWTWEDAGHSYYMVDNLSVTDKKTGKDVCYQQDPPQFSCEVNPVVKKKGKKK</sequence>
<feature type="chain" id="PRO_5032991436" evidence="1">
    <location>
        <begin position="26"/>
        <end position="184"/>
    </location>
</feature>
<dbReference type="EMBL" id="JACHXN010000008">
    <property type="protein sequence ID" value="MBB3146400.1"/>
    <property type="molecule type" value="Genomic_DNA"/>
</dbReference>
<organism evidence="2 3">
    <name type="scientific">Phyllobacterium trifolii</name>
    <dbReference type="NCBI Taxonomy" id="300193"/>
    <lineage>
        <taxon>Bacteria</taxon>
        <taxon>Pseudomonadati</taxon>
        <taxon>Pseudomonadota</taxon>
        <taxon>Alphaproteobacteria</taxon>
        <taxon>Hyphomicrobiales</taxon>
        <taxon>Phyllobacteriaceae</taxon>
        <taxon>Phyllobacterium</taxon>
    </lineage>
</organism>
<keyword evidence="3" id="KW-1185">Reference proteome</keyword>